<dbReference type="EMBL" id="BSPL01000020">
    <property type="protein sequence ID" value="GLS72245.1"/>
    <property type="molecule type" value="Genomic_DNA"/>
</dbReference>
<protein>
    <submittedName>
        <fullName evidence="2">Uncharacterized protein</fullName>
    </submittedName>
</protein>
<proteinExistence type="predicted"/>
<keyword evidence="3" id="KW-1185">Reference proteome</keyword>
<name>A0AA37TF44_9HYPH</name>
<evidence type="ECO:0000256" key="1">
    <source>
        <dbReference type="SAM" id="MobiDB-lite"/>
    </source>
</evidence>
<evidence type="ECO:0000313" key="3">
    <source>
        <dbReference type="Proteomes" id="UP001157440"/>
    </source>
</evidence>
<feature type="region of interest" description="Disordered" evidence="1">
    <location>
        <begin position="1"/>
        <end position="25"/>
    </location>
</feature>
<dbReference type="AlphaFoldDB" id="A0AA37TF44"/>
<accession>A0AA37TF44</accession>
<comment type="caution">
    <text evidence="2">The sequence shown here is derived from an EMBL/GenBank/DDBJ whole genome shotgun (WGS) entry which is preliminary data.</text>
</comment>
<organism evidence="2 3">
    <name type="scientific">Methylobacterium tardum</name>
    <dbReference type="NCBI Taxonomy" id="374432"/>
    <lineage>
        <taxon>Bacteria</taxon>
        <taxon>Pseudomonadati</taxon>
        <taxon>Pseudomonadota</taxon>
        <taxon>Alphaproteobacteria</taxon>
        <taxon>Hyphomicrobiales</taxon>
        <taxon>Methylobacteriaceae</taxon>
        <taxon>Methylobacterium</taxon>
    </lineage>
</organism>
<reference evidence="3" key="1">
    <citation type="journal article" date="2019" name="Int. J. Syst. Evol. Microbiol.">
        <title>The Global Catalogue of Microorganisms (GCM) 10K type strain sequencing project: providing services to taxonomists for standard genome sequencing and annotation.</title>
        <authorList>
            <consortium name="The Broad Institute Genomics Platform"/>
            <consortium name="The Broad Institute Genome Sequencing Center for Infectious Disease"/>
            <person name="Wu L."/>
            <person name="Ma J."/>
        </authorList>
    </citation>
    <scope>NUCLEOTIDE SEQUENCE [LARGE SCALE GENOMIC DNA]</scope>
    <source>
        <strain evidence="3">NBRC 103632</strain>
    </source>
</reference>
<dbReference type="Proteomes" id="UP001157440">
    <property type="component" value="Unassembled WGS sequence"/>
</dbReference>
<sequence>MLIFTSRGPARTAGAPSARVAAAPRPACSRDRRDGAIRLNVSSVITVSWISKLCPDGVPELLWKARSCEDPRRIPSRFY</sequence>
<gene>
    <name evidence="2" type="ORF">GCM10007890_42580</name>
</gene>
<feature type="compositionally biased region" description="Low complexity" evidence="1">
    <location>
        <begin position="10"/>
        <end position="25"/>
    </location>
</feature>
<evidence type="ECO:0000313" key="2">
    <source>
        <dbReference type="EMBL" id="GLS72245.1"/>
    </source>
</evidence>